<dbReference type="EMBL" id="CAADEX010000007">
    <property type="protein sequence ID" value="VFJ44151.1"/>
    <property type="molecule type" value="Genomic_DNA"/>
</dbReference>
<dbReference type="AlphaFoldDB" id="A0A450RYN8"/>
<gene>
    <name evidence="1" type="ORF">BECKDK2373B_GA0170837_100745</name>
    <name evidence="2" type="ORF">BECKDK2373C_GA0170839_103018</name>
</gene>
<dbReference type="EMBL" id="CAADEY010000030">
    <property type="protein sequence ID" value="VFJ50845.1"/>
    <property type="molecule type" value="Genomic_DNA"/>
</dbReference>
<sequence length="86" mass="9773">MKKFWFPKLAEYLKDKGITKSDLFKAVLKISDKPHARTWANAMNENHGVSETYANKCKKNLLKISGLPGIEMDFPVEVASFEAINE</sequence>
<name>A0A450RYN8_9GAMM</name>
<accession>A0A450RYN8</accession>
<reference evidence="1" key="1">
    <citation type="submission" date="2019-02" db="EMBL/GenBank/DDBJ databases">
        <authorList>
            <person name="Gruber-Vodicka R. H."/>
            <person name="Seah K. B. B."/>
        </authorList>
    </citation>
    <scope>NUCLEOTIDE SEQUENCE</scope>
    <source>
        <strain evidence="2">BECK_DK161</strain>
        <strain evidence="1">BECK_DK47</strain>
    </source>
</reference>
<organism evidence="1">
    <name type="scientific">Candidatus Kentrum sp. DK</name>
    <dbReference type="NCBI Taxonomy" id="2126562"/>
    <lineage>
        <taxon>Bacteria</taxon>
        <taxon>Pseudomonadati</taxon>
        <taxon>Pseudomonadota</taxon>
        <taxon>Gammaproteobacteria</taxon>
        <taxon>Candidatus Kentrum</taxon>
    </lineage>
</organism>
<proteinExistence type="predicted"/>
<evidence type="ECO:0000313" key="2">
    <source>
        <dbReference type="EMBL" id="VFJ50845.1"/>
    </source>
</evidence>
<evidence type="ECO:0000313" key="1">
    <source>
        <dbReference type="EMBL" id="VFJ44151.1"/>
    </source>
</evidence>
<protein>
    <submittedName>
        <fullName evidence="1">Uncharacterized protein</fullName>
    </submittedName>
</protein>